<evidence type="ECO:0000313" key="3">
    <source>
        <dbReference type="Proteomes" id="UP001595914"/>
    </source>
</evidence>
<feature type="chain" id="PRO_5046124257" description="Tat pathway signal protein" evidence="1">
    <location>
        <begin position="40"/>
        <end position="428"/>
    </location>
</feature>
<organism evidence="2 3">
    <name type="scientific">Rhodococcus kronopolitis</name>
    <dbReference type="NCBI Taxonomy" id="1460226"/>
    <lineage>
        <taxon>Bacteria</taxon>
        <taxon>Bacillati</taxon>
        <taxon>Actinomycetota</taxon>
        <taxon>Actinomycetes</taxon>
        <taxon>Mycobacteriales</taxon>
        <taxon>Nocardiaceae</taxon>
        <taxon>Rhodococcus</taxon>
    </lineage>
</organism>
<proteinExistence type="predicted"/>
<dbReference type="RefSeq" id="WP_378419246.1">
    <property type="nucleotide sequence ID" value="NZ_JBHSFO010000012.1"/>
</dbReference>
<sequence length="428" mass="45533">MSSSEVPRPPSRRRTSWGRRTAVALVGALALATATTGVAGATPATPATTAFAAFLDLMPSNSAAELTGGLDPRLPTDPSTLEAALTAARAAGVAPTRYAALLHQFWLARGAVASGIDLAGWDPNAGFLSNATLVERVYANYGRYQRERAELNWAGMAGMAGGSFAAGFWDLDMGRTVVSVDALHRLGTAVAGVLAALPAQAAAALPADVRALAASGPATTAADLDWYQRRLLIMQKHIYFDMVPMHEAYLTGGRPAIEELDRAGLLDDNARAAWHGIFSGTRDGLDEATRRMADREQNQVVADQWDATATGRDGIGRVLAYVTTLAAQPAIPGARAPGVVAPLTVVGDGFELRAPLPDFNWADRAPRWRYIADDTATAYARLVADGPGRAQGLLSRPFRQFMDEQRILHRVPDLARDAVIGWSLTREP</sequence>
<evidence type="ECO:0000313" key="2">
    <source>
        <dbReference type="EMBL" id="MFC4605557.1"/>
    </source>
</evidence>
<reference evidence="3" key="1">
    <citation type="journal article" date="2019" name="Int. J. Syst. Evol. Microbiol.">
        <title>The Global Catalogue of Microorganisms (GCM) 10K type strain sequencing project: providing services to taxonomists for standard genome sequencing and annotation.</title>
        <authorList>
            <consortium name="The Broad Institute Genomics Platform"/>
            <consortium name="The Broad Institute Genome Sequencing Center for Infectious Disease"/>
            <person name="Wu L."/>
            <person name="Ma J."/>
        </authorList>
    </citation>
    <scope>NUCLEOTIDE SEQUENCE [LARGE SCALE GENOMIC DNA]</scope>
    <source>
        <strain evidence="3">CCUG 54520</strain>
    </source>
</reference>
<name>A0ABV9FY87_9NOCA</name>
<comment type="caution">
    <text evidence="2">The sequence shown here is derived from an EMBL/GenBank/DDBJ whole genome shotgun (WGS) entry which is preliminary data.</text>
</comment>
<protein>
    <recommendedName>
        <fullName evidence="4">Tat pathway signal protein</fullName>
    </recommendedName>
</protein>
<gene>
    <name evidence="2" type="ORF">ACFO6S_17795</name>
</gene>
<dbReference type="PROSITE" id="PS51318">
    <property type="entry name" value="TAT"/>
    <property type="match status" value="1"/>
</dbReference>
<evidence type="ECO:0008006" key="4">
    <source>
        <dbReference type="Google" id="ProtNLM"/>
    </source>
</evidence>
<dbReference type="Proteomes" id="UP001595914">
    <property type="component" value="Unassembled WGS sequence"/>
</dbReference>
<accession>A0ABV9FY87</accession>
<evidence type="ECO:0000256" key="1">
    <source>
        <dbReference type="SAM" id="SignalP"/>
    </source>
</evidence>
<dbReference type="InterPro" id="IPR006311">
    <property type="entry name" value="TAT_signal"/>
</dbReference>
<feature type="signal peptide" evidence="1">
    <location>
        <begin position="1"/>
        <end position="39"/>
    </location>
</feature>
<keyword evidence="3" id="KW-1185">Reference proteome</keyword>
<keyword evidence="1" id="KW-0732">Signal</keyword>
<dbReference type="EMBL" id="JBHSFO010000012">
    <property type="protein sequence ID" value="MFC4605557.1"/>
    <property type="molecule type" value="Genomic_DNA"/>
</dbReference>